<organism evidence="1 2">
    <name type="scientific">Ixodes persulcatus</name>
    <name type="common">Taiga tick</name>
    <dbReference type="NCBI Taxonomy" id="34615"/>
    <lineage>
        <taxon>Eukaryota</taxon>
        <taxon>Metazoa</taxon>
        <taxon>Ecdysozoa</taxon>
        <taxon>Arthropoda</taxon>
        <taxon>Chelicerata</taxon>
        <taxon>Arachnida</taxon>
        <taxon>Acari</taxon>
        <taxon>Parasitiformes</taxon>
        <taxon>Ixodida</taxon>
        <taxon>Ixodoidea</taxon>
        <taxon>Ixodidae</taxon>
        <taxon>Ixodinae</taxon>
        <taxon>Ixodes</taxon>
    </lineage>
</organism>
<evidence type="ECO:0000313" key="1">
    <source>
        <dbReference type="EMBL" id="KAG0427234.1"/>
    </source>
</evidence>
<protein>
    <submittedName>
        <fullName evidence="1">Uncharacterized protein</fullName>
    </submittedName>
</protein>
<keyword evidence="2" id="KW-1185">Reference proteome</keyword>
<reference evidence="1 2" key="1">
    <citation type="journal article" date="2020" name="Cell">
        <title>Large-Scale Comparative Analyses of Tick Genomes Elucidate Their Genetic Diversity and Vector Capacities.</title>
        <authorList>
            <consortium name="Tick Genome and Microbiome Consortium (TIGMIC)"/>
            <person name="Jia N."/>
            <person name="Wang J."/>
            <person name="Shi W."/>
            <person name="Du L."/>
            <person name="Sun Y."/>
            <person name="Zhan W."/>
            <person name="Jiang J.F."/>
            <person name="Wang Q."/>
            <person name="Zhang B."/>
            <person name="Ji P."/>
            <person name="Bell-Sakyi L."/>
            <person name="Cui X.M."/>
            <person name="Yuan T.T."/>
            <person name="Jiang B.G."/>
            <person name="Yang W.F."/>
            <person name="Lam T.T."/>
            <person name="Chang Q.C."/>
            <person name="Ding S.J."/>
            <person name="Wang X.J."/>
            <person name="Zhu J.G."/>
            <person name="Ruan X.D."/>
            <person name="Zhao L."/>
            <person name="Wei J.T."/>
            <person name="Ye R.Z."/>
            <person name="Que T.C."/>
            <person name="Du C.H."/>
            <person name="Zhou Y.H."/>
            <person name="Cheng J.X."/>
            <person name="Dai P.F."/>
            <person name="Guo W.B."/>
            <person name="Han X.H."/>
            <person name="Huang E.J."/>
            <person name="Li L.F."/>
            <person name="Wei W."/>
            <person name="Gao Y.C."/>
            <person name="Liu J.Z."/>
            <person name="Shao H.Z."/>
            <person name="Wang X."/>
            <person name="Wang C.C."/>
            <person name="Yang T.C."/>
            <person name="Huo Q.B."/>
            <person name="Li W."/>
            <person name="Chen H.Y."/>
            <person name="Chen S.E."/>
            <person name="Zhou L.G."/>
            <person name="Ni X.B."/>
            <person name="Tian J.H."/>
            <person name="Sheng Y."/>
            <person name="Liu T."/>
            <person name="Pan Y.S."/>
            <person name="Xia L.Y."/>
            <person name="Li J."/>
            <person name="Zhao F."/>
            <person name="Cao W.C."/>
        </authorList>
    </citation>
    <scope>NUCLEOTIDE SEQUENCE [LARGE SCALE GENOMIC DNA]</scope>
    <source>
        <strain evidence="1">Iper-2018</strain>
    </source>
</reference>
<proteinExistence type="predicted"/>
<name>A0AC60Q0R3_IXOPE</name>
<evidence type="ECO:0000313" key="2">
    <source>
        <dbReference type="Proteomes" id="UP000805193"/>
    </source>
</evidence>
<dbReference type="Proteomes" id="UP000805193">
    <property type="component" value="Unassembled WGS sequence"/>
</dbReference>
<accession>A0AC60Q0R3</accession>
<dbReference type="EMBL" id="JABSTQ010009650">
    <property type="protein sequence ID" value="KAG0427234.1"/>
    <property type="molecule type" value="Genomic_DNA"/>
</dbReference>
<sequence length="255" mass="27993">MGSIPTLARFDLDEDRTGRRAVVYRYCVSTLKTPEGVQTASNPSCRVHGTPALLEQKAFIRMRSIEQKWQHDVLYNVKTGLHTFRLWSRGLEKLDSSVKTTSFYWSSPQPGMESPKTLAAPPLATGSAMRSGGVAEVDNLVPTAALPEDDKATKATKRRRLRLSAARDERGRLPGLLGARPWLPPSRRPAWSCGPPWKTTAWLLGCGAWIVAASRGPSRSPWITVTAESNAAPCPEPQLPTDDVCVPPELREADP</sequence>
<gene>
    <name evidence="1" type="ORF">HPB47_025741</name>
</gene>
<comment type="caution">
    <text evidence="1">The sequence shown here is derived from an EMBL/GenBank/DDBJ whole genome shotgun (WGS) entry which is preliminary data.</text>
</comment>